<dbReference type="GO" id="GO:0005524">
    <property type="term" value="F:ATP binding"/>
    <property type="evidence" value="ECO:0007669"/>
    <property type="project" value="UniProtKB-KW"/>
</dbReference>
<keyword evidence="7" id="KW-0812">Transmembrane</keyword>
<evidence type="ECO:0000259" key="8">
    <source>
        <dbReference type="SMART" id="SM00387"/>
    </source>
</evidence>
<comment type="catalytic activity">
    <reaction evidence="1">
        <text>ATP + protein L-histidine = ADP + protein N-phospho-L-histidine.</text>
        <dbReference type="EC" id="2.7.13.3"/>
    </reaction>
</comment>
<sequence length="519" mass="55122">MLFFAVAALVLGGVCVWLVAQISPAERAAAGVGGMAALAAAAIGVAAFHATAARLARQRTRQVETSAELLEQEVRWLAEDLLPALGRRLHHGATVPDALATVAQPSHPVAQRLRQVFGQALETERRTRAEAVTACSAMDSELRRLAEQQLPILVKGVRAGQGATDLALAEVMRPSQPSVRHLWAQITRELESGNRQGAAAMAACADAAARIQAQVTSLLGWLRELQDACGEQEEIFGQLLEADHRVSQMGRIADNIALLSGGRSGRRWTKPIVMESVLRGAIGRIGAYRRVQLHCASTAAIAGYAAEGVMHALAELVDNATKFSADNTRVHLYVEDEDAGLVVTVEDSGLGMRSRERRLAETLISRPLDLTMLPGTRLGLAAVGRLCGKYGLTVSLRPSARGGIGVVLLIPRQLIMYPRVEEPPADQAPPRPRADAVTTVVPRHDSASGDIEQAALPKRPRGQTLLAASQPPAAAVKAPGPRTRDGAAERLAAFRQASSVHPDAGAPSQDSPPPHEDGR</sequence>
<evidence type="ECO:0000313" key="9">
    <source>
        <dbReference type="EMBL" id="MFC5834452.1"/>
    </source>
</evidence>
<dbReference type="EMBL" id="JBHSPA010000112">
    <property type="protein sequence ID" value="MFC5834452.1"/>
    <property type="molecule type" value="Genomic_DNA"/>
</dbReference>
<evidence type="ECO:0000256" key="4">
    <source>
        <dbReference type="ARBA" id="ARBA00022679"/>
    </source>
</evidence>
<name>A0ABW1D9I0_9ACTN</name>
<keyword evidence="7" id="KW-1133">Transmembrane helix</keyword>
<feature type="compositionally biased region" description="Low complexity" evidence="6">
    <location>
        <begin position="467"/>
        <end position="479"/>
    </location>
</feature>
<keyword evidence="3" id="KW-0597">Phosphoprotein</keyword>
<dbReference type="PANTHER" id="PTHR45436">
    <property type="entry name" value="SENSOR HISTIDINE KINASE YKOH"/>
    <property type="match status" value="1"/>
</dbReference>
<dbReference type="InterPro" id="IPR003594">
    <property type="entry name" value="HATPase_dom"/>
</dbReference>
<protein>
    <recommendedName>
        <fullName evidence="2">histidine kinase</fullName>
        <ecNumber evidence="2">2.7.13.3</ecNumber>
    </recommendedName>
</protein>
<dbReference type="EC" id="2.7.13.3" evidence="2"/>
<feature type="transmembrane region" description="Helical" evidence="7">
    <location>
        <begin position="37"/>
        <end position="56"/>
    </location>
</feature>
<feature type="region of interest" description="Disordered" evidence="6">
    <location>
        <begin position="457"/>
        <end position="519"/>
    </location>
</feature>
<evidence type="ECO:0000256" key="1">
    <source>
        <dbReference type="ARBA" id="ARBA00000085"/>
    </source>
</evidence>
<dbReference type="RefSeq" id="WP_379523865.1">
    <property type="nucleotide sequence ID" value="NZ_JBHSPA010000112.1"/>
</dbReference>
<feature type="domain" description="Histidine kinase/HSP90-like ATPase" evidence="8">
    <location>
        <begin position="304"/>
        <end position="414"/>
    </location>
</feature>
<evidence type="ECO:0000256" key="5">
    <source>
        <dbReference type="ARBA" id="ARBA00022777"/>
    </source>
</evidence>
<keyword evidence="9" id="KW-0547">Nucleotide-binding</keyword>
<dbReference type="SMART" id="SM00387">
    <property type="entry name" value="HATPase_c"/>
    <property type="match status" value="1"/>
</dbReference>
<keyword evidence="5" id="KW-0418">Kinase</keyword>
<keyword evidence="10" id="KW-1185">Reference proteome</keyword>
<accession>A0ABW1D9I0</accession>
<dbReference type="Gene3D" id="3.30.565.10">
    <property type="entry name" value="Histidine kinase-like ATPase, C-terminal domain"/>
    <property type="match status" value="1"/>
</dbReference>
<gene>
    <name evidence="9" type="ORF">ACFPZ3_62310</name>
</gene>
<keyword evidence="7" id="KW-0472">Membrane</keyword>
<reference evidence="10" key="1">
    <citation type="journal article" date="2019" name="Int. J. Syst. Evol. Microbiol.">
        <title>The Global Catalogue of Microorganisms (GCM) 10K type strain sequencing project: providing services to taxonomists for standard genome sequencing and annotation.</title>
        <authorList>
            <consortium name="The Broad Institute Genomics Platform"/>
            <consortium name="The Broad Institute Genome Sequencing Center for Infectious Disease"/>
            <person name="Wu L."/>
            <person name="Ma J."/>
        </authorList>
    </citation>
    <scope>NUCLEOTIDE SEQUENCE [LARGE SCALE GENOMIC DNA]</scope>
    <source>
        <strain evidence="10">CCUG 53903</strain>
    </source>
</reference>
<evidence type="ECO:0000256" key="3">
    <source>
        <dbReference type="ARBA" id="ARBA00022553"/>
    </source>
</evidence>
<keyword evidence="9" id="KW-0067">ATP-binding</keyword>
<dbReference type="SUPFAM" id="SSF55874">
    <property type="entry name" value="ATPase domain of HSP90 chaperone/DNA topoisomerase II/histidine kinase"/>
    <property type="match status" value="1"/>
</dbReference>
<keyword evidence="4" id="KW-0808">Transferase</keyword>
<evidence type="ECO:0000256" key="6">
    <source>
        <dbReference type="SAM" id="MobiDB-lite"/>
    </source>
</evidence>
<proteinExistence type="predicted"/>
<comment type="caution">
    <text evidence="9">The sequence shown here is derived from an EMBL/GenBank/DDBJ whole genome shotgun (WGS) entry which is preliminary data.</text>
</comment>
<dbReference type="InterPro" id="IPR050428">
    <property type="entry name" value="TCS_sensor_his_kinase"/>
</dbReference>
<dbReference type="PANTHER" id="PTHR45436:SF5">
    <property type="entry name" value="SENSOR HISTIDINE KINASE TRCS"/>
    <property type="match status" value="1"/>
</dbReference>
<dbReference type="InterPro" id="IPR036890">
    <property type="entry name" value="HATPase_C_sf"/>
</dbReference>
<dbReference type="Proteomes" id="UP001596058">
    <property type="component" value="Unassembled WGS sequence"/>
</dbReference>
<evidence type="ECO:0000256" key="2">
    <source>
        <dbReference type="ARBA" id="ARBA00012438"/>
    </source>
</evidence>
<dbReference type="Pfam" id="PF02518">
    <property type="entry name" value="HATPase_c"/>
    <property type="match status" value="1"/>
</dbReference>
<organism evidence="9 10">
    <name type="scientific">Nonomuraea insulae</name>
    <dbReference type="NCBI Taxonomy" id="1616787"/>
    <lineage>
        <taxon>Bacteria</taxon>
        <taxon>Bacillati</taxon>
        <taxon>Actinomycetota</taxon>
        <taxon>Actinomycetes</taxon>
        <taxon>Streptosporangiales</taxon>
        <taxon>Streptosporangiaceae</taxon>
        <taxon>Nonomuraea</taxon>
    </lineage>
</organism>
<evidence type="ECO:0000313" key="10">
    <source>
        <dbReference type="Proteomes" id="UP001596058"/>
    </source>
</evidence>
<evidence type="ECO:0000256" key="7">
    <source>
        <dbReference type="SAM" id="Phobius"/>
    </source>
</evidence>